<accession>A0A6J4L4C0</accession>
<dbReference type="Pfam" id="PF26003">
    <property type="entry name" value="Integrase_N_phage"/>
    <property type="match status" value="1"/>
</dbReference>
<evidence type="ECO:0000259" key="1">
    <source>
        <dbReference type="Pfam" id="PF26003"/>
    </source>
</evidence>
<name>A0A6J4L4C0_9ACTN</name>
<reference evidence="2" key="1">
    <citation type="submission" date="2020-02" db="EMBL/GenBank/DDBJ databases">
        <authorList>
            <person name="Meier V. D."/>
        </authorList>
    </citation>
    <scope>NUCLEOTIDE SEQUENCE</scope>
    <source>
        <strain evidence="2">AVDCRST_MAG34</strain>
    </source>
</reference>
<evidence type="ECO:0000313" key="2">
    <source>
        <dbReference type="EMBL" id="CAA9321918.1"/>
    </source>
</evidence>
<feature type="domain" description="Phage L5-like integrase N-terminal" evidence="1">
    <location>
        <begin position="4"/>
        <end position="29"/>
    </location>
</feature>
<protein>
    <recommendedName>
        <fullName evidence="1">Phage L5-like integrase N-terminal domain-containing protein</fullName>
    </recommendedName>
</protein>
<proteinExistence type="predicted"/>
<gene>
    <name evidence="2" type="ORF">AVDCRST_MAG34-1494</name>
</gene>
<sequence length="75" mass="7983">MTSRAAPHTFATRKDANDWLATVRADMVRGTWRDPGEGAISLADYVASHLATRLDLAPAPARTTQAFSPTGSAGR</sequence>
<dbReference type="InterPro" id="IPR058717">
    <property type="entry name" value="Phage_L5_Integrase_N"/>
</dbReference>
<dbReference type="EMBL" id="CADCUI010000001">
    <property type="protein sequence ID" value="CAA9321918.1"/>
    <property type="molecule type" value="Genomic_DNA"/>
</dbReference>
<organism evidence="2">
    <name type="scientific">uncultured Nocardioidaceae bacterium</name>
    <dbReference type="NCBI Taxonomy" id="253824"/>
    <lineage>
        <taxon>Bacteria</taxon>
        <taxon>Bacillati</taxon>
        <taxon>Actinomycetota</taxon>
        <taxon>Actinomycetes</taxon>
        <taxon>Propionibacteriales</taxon>
        <taxon>Nocardioidaceae</taxon>
        <taxon>environmental samples</taxon>
    </lineage>
</organism>
<dbReference type="AlphaFoldDB" id="A0A6J4L4C0"/>